<dbReference type="PROSITE" id="PS51128">
    <property type="entry name" value="ZF_DKSA_2"/>
    <property type="match status" value="1"/>
</dbReference>
<keyword evidence="7" id="KW-1185">Reference proteome</keyword>
<evidence type="ECO:0000256" key="2">
    <source>
        <dbReference type="ARBA" id="ARBA00022771"/>
    </source>
</evidence>
<feature type="zinc finger region" description="dksA C4-type" evidence="4">
    <location>
        <begin position="95"/>
        <end position="119"/>
    </location>
</feature>
<dbReference type="PROSITE" id="PS01102">
    <property type="entry name" value="ZF_DKSA_1"/>
    <property type="match status" value="1"/>
</dbReference>
<sequence length="126" mass="13609">MLVQPEMTVAGGAQRSSDLRAALSARHQELADEYAEAVAEMTLAGVVDAGDDVADLGTKAFSRDQELALALSIRGRMDQVERALERLADGTYGRCERCAEDIPVARLTAFPSATLCVHCKSLTERR</sequence>
<feature type="domain" description="Zinc finger DksA/TraR C4-type" evidence="5">
    <location>
        <begin position="90"/>
        <end position="124"/>
    </location>
</feature>
<evidence type="ECO:0000259" key="5">
    <source>
        <dbReference type="Pfam" id="PF01258"/>
    </source>
</evidence>
<dbReference type="InterPro" id="IPR037187">
    <property type="entry name" value="DnaK_N"/>
</dbReference>
<dbReference type="Pfam" id="PF01258">
    <property type="entry name" value="zf-dskA_traR"/>
    <property type="match status" value="1"/>
</dbReference>
<dbReference type="SUPFAM" id="SSF57716">
    <property type="entry name" value="Glucocorticoid receptor-like (DNA-binding domain)"/>
    <property type="match status" value="1"/>
</dbReference>
<evidence type="ECO:0000313" key="6">
    <source>
        <dbReference type="EMBL" id="GAA1503248.1"/>
    </source>
</evidence>
<gene>
    <name evidence="6" type="ORF">GCM10009827_015270</name>
</gene>
<name>A0ABN1ZS31_9ACTN</name>
<organism evidence="6 7">
    <name type="scientific">Dactylosporangium maewongense</name>
    <dbReference type="NCBI Taxonomy" id="634393"/>
    <lineage>
        <taxon>Bacteria</taxon>
        <taxon>Bacillati</taxon>
        <taxon>Actinomycetota</taxon>
        <taxon>Actinomycetes</taxon>
        <taxon>Micromonosporales</taxon>
        <taxon>Micromonosporaceae</taxon>
        <taxon>Dactylosporangium</taxon>
    </lineage>
</organism>
<evidence type="ECO:0000256" key="4">
    <source>
        <dbReference type="PROSITE-ProRule" id="PRU00510"/>
    </source>
</evidence>
<evidence type="ECO:0000313" key="7">
    <source>
        <dbReference type="Proteomes" id="UP001501470"/>
    </source>
</evidence>
<keyword evidence="1" id="KW-0479">Metal-binding</keyword>
<evidence type="ECO:0000256" key="3">
    <source>
        <dbReference type="ARBA" id="ARBA00022833"/>
    </source>
</evidence>
<dbReference type="PANTHER" id="PTHR33823">
    <property type="entry name" value="RNA POLYMERASE-BINDING TRANSCRIPTION FACTOR DKSA-RELATED"/>
    <property type="match status" value="1"/>
</dbReference>
<keyword evidence="3" id="KW-0862">Zinc</keyword>
<proteinExistence type="predicted"/>
<comment type="caution">
    <text evidence="6">The sequence shown here is derived from an EMBL/GenBank/DDBJ whole genome shotgun (WGS) entry which is preliminary data.</text>
</comment>
<dbReference type="PANTHER" id="PTHR33823:SF2">
    <property type="entry name" value="RNA POLYMERASE-BINDING TRANSCRIPTION FACTOR DKSA"/>
    <property type="match status" value="1"/>
</dbReference>
<dbReference type="Gene3D" id="1.20.120.910">
    <property type="entry name" value="DksA, coiled-coil domain"/>
    <property type="match status" value="1"/>
</dbReference>
<protein>
    <recommendedName>
        <fullName evidence="5">Zinc finger DksA/TraR C4-type domain-containing protein</fullName>
    </recommendedName>
</protein>
<dbReference type="EMBL" id="BAAAQD010000002">
    <property type="protein sequence ID" value="GAA1503248.1"/>
    <property type="molecule type" value="Genomic_DNA"/>
</dbReference>
<accession>A0ABN1ZS31</accession>
<evidence type="ECO:0000256" key="1">
    <source>
        <dbReference type="ARBA" id="ARBA00022723"/>
    </source>
</evidence>
<reference evidence="6 7" key="1">
    <citation type="journal article" date="2019" name="Int. J. Syst. Evol. Microbiol.">
        <title>The Global Catalogue of Microorganisms (GCM) 10K type strain sequencing project: providing services to taxonomists for standard genome sequencing and annotation.</title>
        <authorList>
            <consortium name="The Broad Institute Genomics Platform"/>
            <consortium name="The Broad Institute Genome Sequencing Center for Infectious Disease"/>
            <person name="Wu L."/>
            <person name="Ma J."/>
        </authorList>
    </citation>
    <scope>NUCLEOTIDE SEQUENCE [LARGE SCALE GENOMIC DNA]</scope>
    <source>
        <strain evidence="6 7">JCM 15933</strain>
    </source>
</reference>
<dbReference type="PRINTS" id="PR00618">
    <property type="entry name" value="DKSAZNFINGER"/>
</dbReference>
<keyword evidence="2" id="KW-0863">Zinc-finger</keyword>
<dbReference type="InterPro" id="IPR000962">
    <property type="entry name" value="Znf_DskA_TraR"/>
</dbReference>
<dbReference type="Proteomes" id="UP001501470">
    <property type="component" value="Unassembled WGS sequence"/>
</dbReference>
<dbReference type="InterPro" id="IPR020458">
    <property type="entry name" value="Znf_DskA_TraR_CS"/>
</dbReference>
<dbReference type="SUPFAM" id="SSF109635">
    <property type="entry name" value="DnaK suppressor protein DksA, alpha-hairpin domain"/>
    <property type="match status" value="1"/>
</dbReference>
<dbReference type="InterPro" id="IPR020460">
    <property type="entry name" value="Znf_C4-type_bac"/>
</dbReference>